<evidence type="ECO:0000313" key="2">
    <source>
        <dbReference type="Proteomes" id="UP001176429"/>
    </source>
</evidence>
<gene>
    <name evidence="1" type="ORF">Q5H93_03750</name>
</gene>
<dbReference type="EMBL" id="JAUQSY010000002">
    <property type="protein sequence ID" value="MDO7873834.1"/>
    <property type="molecule type" value="Genomic_DNA"/>
</dbReference>
<dbReference type="Proteomes" id="UP001176429">
    <property type="component" value="Unassembled WGS sequence"/>
</dbReference>
<reference evidence="1" key="1">
    <citation type="submission" date="2023-07" db="EMBL/GenBank/DDBJ databases">
        <authorList>
            <person name="Kim M.K."/>
        </authorList>
    </citation>
    <scope>NUCLEOTIDE SEQUENCE</scope>
    <source>
        <strain evidence="1">ASUV-10-1</strain>
    </source>
</reference>
<protein>
    <recommendedName>
        <fullName evidence="3">PIN domain-containing protein</fullName>
    </recommendedName>
</protein>
<organism evidence="1 2">
    <name type="scientific">Hymenobacter aranciens</name>
    <dbReference type="NCBI Taxonomy" id="3063996"/>
    <lineage>
        <taxon>Bacteria</taxon>
        <taxon>Pseudomonadati</taxon>
        <taxon>Bacteroidota</taxon>
        <taxon>Cytophagia</taxon>
        <taxon>Cytophagales</taxon>
        <taxon>Hymenobacteraceae</taxon>
        <taxon>Hymenobacter</taxon>
    </lineage>
</organism>
<comment type="caution">
    <text evidence="1">The sequence shown here is derived from an EMBL/GenBank/DDBJ whole genome shotgun (WGS) entry which is preliminary data.</text>
</comment>
<evidence type="ECO:0000313" key="1">
    <source>
        <dbReference type="EMBL" id="MDO7873834.1"/>
    </source>
</evidence>
<dbReference type="RefSeq" id="WP_305005147.1">
    <property type="nucleotide sequence ID" value="NZ_JAUQSY010000002.1"/>
</dbReference>
<name>A0ABT9B800_9BACT</name>
<proteinExistence type="predicted"/>
<keyword evidence="2" id="KW-1185">Reference proteome</keyword>
<sequence length="162" mass="17841">MHEVLLIDTSVFCRILRVEHKCTAAEHAATLAELEALIVRPGIITNLLLPAATIYETGNHIAQNGNGTERRKAALRFVKRVQQAFDGQAPWTPTELPGLSQMRGWLAEFPDRATMGVGLGDLSIIKTFEDLCGKTPNARVRIWSLDHHLSSYDRQPTGSLAG</sequence>
<accession>A0ABT9B800</accession>
<evidence type="ECO:0008006" key="3">
    <source>
        <dbReference type="Google" id="ProtNLM"/>
    </source>
</evidence>